<feature type="compositionally biased region" description="Low complexity" evidence="1">
    <location>
        <begin position="38"/>
        <end position="54"/>
    </location>
</feature>
<protein>
    <submittedName>
        <fullName evidence="2">Uncharacterized protein</fullName>
    </submittedName>
</protein>
<accession>A0A5C2RWS7</accession>
<dbReference type="EMBL" id="ML122295">
    <property type="protein sequence ID" value="RPD55520.1"/>
    <property type="molecule type" value="Genomic_DNA"/>
</dbReference>
<reference evidence="2" key="1">
    <citation type="journal article" date="2018" name="Genome Biol. Evol.">
        <title>Genomics and development of Lentinus tigrinus, a white-rot wood-decaying mushroom with dimorphic fruiting bodies.</title>
        <authorList>
            <person name="Wu B."/>
            <person name="Xu Z."/>
            <person name="Knudson A."/>
            <person name="Carlson A."/>
            <person name="Chen N."/>
            <person name="Kovaka S."/>
            <person name="LaButti K."/>
            <person name="Lipzen A."/>
            <person name="Pennachio C."/>
            <person name="Riley R."/>
            <person name="Schakwitz W."/>
            <person name="Umezawa K."/>
            <person name="Ohm R.A."/>
            <person name="Grigoriev I.V."/>
            <person name="Nagy L.G."/>
            <person name="Gibbons J."/>
            <person name="Hibbett D."/>
        </authorList>
    </citation>
    <scope>NUCLEOTIDE SEQUENCE [LARGE SCALE GENOMIC DNA]</scope>
    <source>
        <strain evidence="2">ALCF2SS1-6</strain>
    </source>
</reference>
<keyword evidence="3" id="KW-1185">Reference proteome</keyword>
<organism evidence="2 3">
    <name type="scientific">Lentinus tigrinus ALCF2SS1-6</name>
    <dbReference type="NCBI Taxonomy" id="1328759"/>
    <lineage>
        <taxon>Eukaryota</taxon>
        <taxon>Fungi</taxon>
        <taxon>Dikarya</taxon>
        <taxon>Basidiomycota</taxon>
        <taxon>Agaricomycotina</taxon>
        <taxon>Agaricomycetes</taxon>
        <taxon>Polyporales</taxon>
        <taxon>Polyporaceae</taxon>
        <taxon>Lentinus</taxon>
    </lineage>
</organism>
<feature type="region of interest" description="Disordered" evidence="1">
    <location>
        <begin position="32"/>
        <end position="54"/>
    </location>
</feature>
<gene>
    <name evidence="2" type="ORF">L227DRAFT_566660</name>
</gene>
<proteinExistence type="predicted"/>
<dbReference type="AlphaFoldDB" id="A0A5C2RWS7"/>
<evidence type="ECO:0000313" key="3">
    <source>
        <dbReference type="Proteomes" id="UP000313359"/>
    </source>
</evidence>
<sequence length="220" mass="23355">MPLSTALKEVEQEENAVNMSSFTGKAFVLGAPPKKKASTPVAASPATASEPTSLTPLTSILELNAFPSVSDRHGCRPQLEPPSTASEPDSPMPLTPILESQAFPLAIIRASADVFELSTPPLTFLKDIEGKGKSKEIGNSAVEARRWTGPDSPLRVGLGLSYEEVRQQTGSHSEHPSIGANMVTGVSGPLNAREHDASYNSGRKNFRDSTIAKSFLLMDG</sequence>
<evidence type="ECO:0000256" key="1">
    <source>
        <dbReference type="SAM" id="MobiDB-lite"/>
    </source>
</evidence>
<name>A0A5C2RWS7_9APHY</name>
<feature type="region of interest" description="Disordered" evidence="1">
    <location>
        <begin position="71"/>
        <end position="96"/>
    </location>
</feature>
<dbReference type="Proteomes" id="UP000313359">
    <property type="component" value="Unassembled WGS sequence"/>
</dbReference>
<evidence type="ECO:0000313" key="2">
    <source>
        <dbReference type="EMBL" id="RPD55520.1"/>
    </source>
</evidence>